<dbReference type="InterPro" id="IPR000182">
    <property type="entry name" value="GNAT_dom"/>
</dbReference>
<keyword evidence="3" id="KW-1185">Reference proteome</keyword>
<dbReference type="EMBL" id="CP106856">
    <property type="protein sequence ID" value="UYB36831.1"/>
    <property type="molecule type" value="Genomic_DNA"/>
</dbReference>
<accession>A0ABY6FUC5</accession>
<organism evidence="2 3">
    <name type="scientific">Arthrobacter koreensis</name>
    <dbReference type="NCBI Taxonomy" id="199136"/>
    <lineage>
        <taxon>Bacteria</taxon>
        <taxon>Bacillati</taxon>
        <taxon>Actinomycetota</taxon>
        <taxon>Actinomycetes</taxon>
        <taxon>Micrococcales</taxon>
        <taxon>Micrococcaceae</taxon>
        <taxon>Arthrobacter</taxon>
    </lineage>
</organism>
<dbReference type="RefSeq" id="WP_152274860.1">
    <property type="nucleotide sequence ID" value="NZ_BAAAKG010000003.1"/>
</dbReference>
<dbReference type="PANTHER" id="PTHR43617">
    <property type="entry name" value="L-AMINO ACID N-ACETYLTRANSFERASE"/>
    <property type="match status" value="1"/>
</dbReference>
<dbReference type="PROSITE" id="PS51186">
    <property type="entry name" value="GNAT"/>
    <property type="match status" value="1"/>
</dbReference>
<proteinExistence type="predicted"/>
<dbReference type="InterPro" id="IPR016181">
    <property type="entry name" value="Acyl_CoA_acyltransferase"/>
</dbReference>
<dbReference type="GeneID" id="95608048"/>
<dbReference type="Proteomes" id="UP001063368">
    <property type="component" value="Chromosome"/>
</dbReference>
<dbReference type="SUPFAM" id="SSF55729">
    <property type="entry name" value="Acyl-CoA N-acyltransferases (Nat)"/>
    <property type="match status" value="1"/>
</dbReference>
<gene>
    <name evidence="2" type="ORF">N9A08_03910</name>
</gene>
<evidence type="ECO:0000313" key="3">
    <source>
        <dbReference type="Proteomes" id="UP001063368"/>
    </source>
</evidence>
<reference evidence="2" key="1">
    <citation type="submission" date="2022-09" db="EMBL/GenBank/DDBJ databases">
        <authorList>
            <person name="Li D."/>
            <person name="Cheng J."/>
            <person name="Li Y."/>
        </authorList>
    </citation>
    <scope>NUCLEOTIDE SEQUENCE</scope>
    <source>
        <strain evidence="2">DL</strain>
    </source>
</reference>
<sequence>MGTNYVIRPETPADYAAVENLTREAFWNVYRPGAVEHFLLHRYRSLPDFVPELSQVLEAEGRIPGHILYSRAELHREDGAVLPILVFGPVSVLPEYQKRGYGAALIGHTLTEAAEAGFGAVVITGSPEYYRRFGFAEAKTLGISYDGVPRDEPTPYLQALELREGYLAGGPWVYRDPPGYVASDEDVDAFDARFPPKQKLRLPGQL</sequence>
<evidence type="ECO:0000313" key="2">
    <source>
        <dbReference type="EMBL" id="UYB36831.1"/>
    </source>
</evidence>
<evidence type="ECO:0000259" key="1">
    <source>
        <dbReference type="PROSITE" id="PS51186"/>
    </source>
</evidence>
<dbReference type="InterPro" id="IPR050276">
    <property type="entry name" value="MshD_Acetyltransferase"/>
</dbReference>
<dbReference type="Pfam" id="PF13527">
    <property type="entry name" value="Acetyltransf_9"/>
    <property type="match status" value="1"/>
</dbReference>
<dbReference type="PANTHER" id="PTHR43617:SF2">
    <property type="entry name" value="UPF0039 PROTEIN SLL0451"/>
    <property type="match status" value="1"/>
</dbReference>
<dbReference type="CDD" id="cd04301">
    <property type="entry name" value="NAT_SF"/>
    <property type="match status" value="1"/>
</dbReference>
<name>A0ABY6FUC5_9MICC</name>
<protein>
    <submittedName>
        <fullName evidence="2">N-acetyltransferase</fullName>
    </submittedName>
</protein>
<dbReference type="Gene3D" id="3.40.630.30">
    <property type="match status" value="1"/>
</dbReference>
<feature type="domain" description="N-acetyltransferase" evidence="1">
    <location>
        <begin position="5"/>
        <end position="161"/>
    </location>
</feature>